<sequence length="232" mass="26833">MLAKPLKTLPDFLGEAGYCPSCRLRKVACFCEHWPRVNNKLPLNILVHSEELKKDSNTTLLLWKALANCEMQVWQRTERVLNINVERAAVNTPLPVLLFPARIANAFQGESGRAHPMLDDTQLEGRQFLLLDGSWQQVKKMYRQSEELKHLPCYELRPDEHFPLGNFKLRRNQQEEGFCSAQAMALLLWRTGEETEARQLIQAYEQFSQHVLASRSNHKPVSLPDSWPLCLR</sequence>
<accession>A0A7X0JX49</accession>
<dbReference type="Pfam" id="PF03942">
    <property type="entry name" value="DTW"/>
    <property type="match status" value="1"/>
</dbReference>
<reference evidence="6 7" key="1">
    <citation type="submission" date="2020-08" db="EMBL/GenBank/DDBJ databases">
        <title>Genomic Encyclopedia of Type Strains, Phase IV (KMG-IV): sequencing the most valuable type-strain genomes for metagenomic binning, comparative biology and taxonomic classification.</title>
        <authorList>
            <person name="Goeker M."/>
        </authorList>
    </citation>
    <scope>NUCLEOTIDE SEQUENCE [LARGE SCALE GENOMIC DNA]</scope>
    <source>
        <strain evidence="6 7">DSM 22368</strain>
    </source>
</reference>
<evidence type="ECO:0000313" key="6">
    <source>
        <dbReference type="EMBL" id="MBB6523313.1"/>
    </source>
</evidence>
<keyword evidence="7" id="KW-1185">Reference proteome</keyword>
<proteinExistence type="predicted"/>
<dbReference type="Proteomes" id="UP000528457">
    <property type="component" value="Unassembled WGS sequence"/>
</dbReference>
<dbReference type="PANTHER" id="PTHR21392">
    <property type="entry name" value="TRNA-URIDINE AMINOCARBOXYPROPYLTRANSFERASE 2"/>
    <property type="match status" value="1"/>
</dbReference>
<name>A0A7X0JX49_9GAMM</name>
<evidence type="ECO:0000256" key="2">
    <source>
        <dbReference type="ARBA" id="ARBA00022679"/>
    </source>
</evidence>
<keyword evidence="3" id="KW-0949">S-adenosyl-L-methionine</keyword>
<evidence type="ECO:0000313" key="7">
    <source>
        <dbReference type="Proteomes" id="UP000528457"/>
    </source>
</evidence>
<keyword evidence="2" id="KW-0808">Transferase</keyword>
<dbReference type="SMART" id="SM01144">
    <property type="entry name" value="DTW"/>
    <property type="match status" value="1"/>
</dbReference>
<evidence type="ECO:0000256" key="1">
    <source>
        <dbReference type="ARBA" id="ARBA00012386"/>
    </source>
</evidence>
<dbReference type="GO" id="GO:0016432">
    <property type="term" value="F:tRNA-uridine aminocarboxypropyltransferase activity"/>
    <property type="evidence" value="ECO:0007669"/>
    <property type="project" value="UniProtKB-EC"/>
</dbReference>
<dbReference type="PANTHER" id="PTHR21392:SF1">
    <property type="entry name" value="TRNA-URIDINE AMINOCARBOXYPROPYLTRANSFERASE"/>
    <property type="match status" value="1"/>
</dbReference>
<protein>
    <recommendedName>
        <fullName evidence="1">tRNA-uridine aminocarboxypropyltransferase</fullName>
        <ecNumber evidence="1">2.5.1.25</ecNumber>
    </recommendedName>
</protein>
<dbReference type="GO" id="GO:0008033">
    <property type="term" value="P:tRNA processing"/>
    <property type="evidence" value="ECO:0007669"/>
    <property type="project" value="UniProtKB-KW"/>
</dbReference>
<dbReference type="AlphaFoldDB" id="A0A7X0JX49"/>
<dbReference type="EMBL" id="JACHHT010000003">
    <property type="protein sequence ID" value="MBB6523313.1"/>
    <property type="molecule type" value="Genomic_DNA"/>
</dbReference>
<dbReference type="RefSeq" id="WP_166848237.1">
    <property type="nucleotide sequence ID" value="NZ_JAAONY010000003.1"/>
</dbReference>
<dbReference type="InterPro" id="IPR039262">
    <property type="entry name" value="DTWD2/TAPT"/>
</dbReference>
<comment type="caution">
    <text evidence="6">The sequence shown here is derived from an EMBL/GenBank/DDBJ whole genome shotgun (WGS) entry which is preliminary data.</text>
</comment>
<dbReference type="InterPro" id="IPR005636">
    <property type="entry name" value="DTW"/>
</dbReference>
<gene>
    <name evidence="6" type="ORF">HNR48_003615</name>
</gene>
<evidence type="ECO:0000256" key="3">
    <source>
        <dbReference type="ARBA" id="ARBA00022691"/>
    </source>
</evidence>
<feature type="domain" description="DTW" evidence="5">
    <location>
        <begin position="15"/>
        <end position="216"/>
    </location>
</feature>
<keyword evidence="4" id="KW-0819">tRNA processing</keyword>
<dbReference type="EC" id="2.5.1.25" evidence="1"/>
<evidence type="ECO:0000256" key="4">
    <source>
        <dbReference type="ARBA" id="ARBA00022694"/>
    </source>
</evidence>
<evidence type="ECO:0000259" key="5">
    <source>
        <dbReference type="SMART" id="SM01144"/>
    </source>
</evidence>
<dbReference type="FunCoup" id="A0A7X0JX49">
    <property type="interactions" value="211"/>
</dbReference>
<dbReference type="InParanoid" id="A0A7X0JX49"/>
<organism evidence="6 7">
    <name type="scientific">Pseudoteredinibacter isoporae</name>
    <dbReference type="NCBI Taxonomy" id="570281"/>
    <lineage>
        <taxon>Bacteria</taxon>
        <taxon>Pseudomonadati</taxon>
        <taxon>Pseudomonadota</taxon>
        <taxon>Gammaproteobacteria</taxon>
        <taxon>Cellvibrionales</taxon>
        <taxon>Cellvibrionaceae</taxon>
        <taxon>Pseudoteredinibacter</taxon>
    </lineage>
</organism>